<dbReference type="Proteomes" id="UP000254293">
    <property type="component" value="Unassembled WGS sequence"/>
</dbReference>
<feature type="domain" description="SGNH hydrolase-type esterase" evidence="2">
    <location>
        <begin position="37"/>
        <end position="192"/>
    </location>
</feature>
<reference evidence="3 4" key="1">
    <citation type="submission" date="2018-06" db="EMBL/GenBank/DDBJ databases">
        <authorList>
            <consortium name="Pathogen Informatics"/>
            <person name="Doyle S."/>
        </authorList>
    </citation>
    <scope>NUCLEOTIDE SEQUENCE [LARGE SCALE GENOMIC DNA]</scope>
    <source>
        <strain evidence="3 4">NCTC13336</strain>
    </source>
</reference>
<dbReference type="Pfam" id="PF13472">
    <property type="entry name" value="Lipase_GDSL_2"/>
    <property type="match status" value="1"/>
</dbReference>
<sequence>MSLTRRRFLALSSAALFAACTKTARQAAIPRGGTVLALGDSLTYGYGAPPEAAYPARLAEITGWKVVNGGVSGDTSEQALERLPALMRRQPALVLLGIGGNDFLRRLPEAATRRNIGDTIAAVQAAGVPLVLIAEPGFSLGALVGSLSDHPLYEDLAGQYRVPLFANGWSRILSDDALKSDAVHANARGYALFAERLAAFLQEQGFSRA</sequence>
<dbReference type="InterPro" id="IPR036514">
    <property type="entry name" value="SGNH_hydro_sf"/>
</dbReference>
<evidence type="ECO:0000313" key="3">
    <source>
        <dbReference type="EMBL" id="STR00145.1"/>
    </source>
</evidence>
<feature type="chain" id="PRO_5016573287" evidence="1">
    <location>
        <begin position="19"/>
        <end position="209"/>
    </location>
</feature>
<dbReference type="InterPro" id="IPR013830">
    <property type="entry name" value="SGNH_hydro"/>
</dbReference>
<dbReference type="PROSITE" id="PS51257">
    <property type="entry name" value="PROKAR_LIPOPROTEIN"/>
    <property type="match status" value="1"/>
</dbReference>
<dbReference type="PANTHER" id="PTHR30383:SF24">
    <property type="entry name" value="THIOESTERASE 1_PROTEASE 1_LYSOPHOSPHOLIPASE L1"/>
    <property type="match status" value="1"/>
</dbReference>
<dbReference type="InterPro" id="IPR051532">
    <property type="entry name" value="Ester_Hydrolysis_Enzymes"/>
</dbReference>
<keyword evidence="4" id="KW-1185">Reference proteome</keyword>
<dbReference type="PROSITE" id="PS51318">
    <property type="entry name" value="TAT"/>
    <property type="match status" value="1"/>
</dbReference>
<dbReference type="OrthoDB" id="9786188at2"/>
<proteinExistence type="predicted"/>
<gene>
    <name evidence="3" type="primary">tesA</name>
    <name evidence="3" type="ORF">NCTC13336_00342</name>
</gene>
<dbReference type="AlphaFoldDB" id="A0A377QZE0"/>
<dbReference type="PANTHER" id="PTHR30383">
    <property type="entry name" value="THIOESTERASE 1/PROTEASE 1/LYSOPHOSPHOLIPASE L1"/>
    <property type="match status" value="1"/>
</dbReference>
<dbReference type="SUPFAM" id="SSF52266">
    <property type="entry name" value="SGNH hydrolase"/>
    <property type="match status" value="1"/>
</dbReference>
<protein>
    <submittedName>
        <fullName evidence="3">Acyl-CoA thioesterase I</fullName>
        <ecNumber evidence="3">3.1.2.-</ecNumber>
    </submittedName>
</protein>
<accession>A0A377QZE0</accession>
<dbReference type="RefSeq" id="WP_115307460.1">
    <property type="nucleotide sequence ID" value="NZ_CP091516.1"/>
</dbReference>
<organism evidence="3 4">
    <name type="scientific">Kingella potus</name>
    <dbReference type="NCBI Taxonomy" id="265175"/>
    <lineage>
        <taxon>Bacteria</taxon>
        <taxon>Pseudomonadati</taxon>
        <taxon>Pseudomonadota</taxon>
        <taxon>Betaproteobacteria</taxon>
        <taxon>Neisseriales</taxon>
        <taxon>Neisseriaceae</taxon>
        <taxon>Kingella</taxon>
    </lineage>
</organism>
<keyword evidence="1" id="KW-0732">Signal</keyword>
<evidence type="ECO:0000256" key="1">
    <source>
        <dbReference type="SAM" id="SignalP"/>
    </source>
</evidence>
<dbReference type="InterPro" id="IPR006311">
    <property type="entry name" value="TAT_signal"/>
</dbReference>
<evidence type="ECO:0000259" key="2">
    <source>
        <dbReference type="Pfam" id="PF13472"/>
    </source>
</evidence>
<dbReference type="EC" id="3.1.2.-" evidence="3"/>
<dbReference type="EMBL" id="UGJJ01000001">
    <property type="protein sequence ID" value="STR00145.1"/>
    <property type="molecule type" value="Genomic_DNA"/>
</dbReference>
<name>A0A377QZE0_9NEIS</name>
<dbReference type="Gene3D" id="3.40.50.1110">
    <property type="entry name" value="SGNH hydrolase"/>
    <property type="match status" value="1"/>
</dbReference>
<feature type="signal peptide" evidence="1">
    <location>
        <begin position="1"/>
        <end position="18"/>
    </location>
</feature>
<dbReference type="GO" id="GO:0004622">
    <property type="term" value="F:phosphatidylcholine lysophospholipase activity"/>
    <property type="evidence" value="ECO:0007669"/>
    <property type="project" value="TreeGrafter"/>
</dbReference>
<keyword evidence="3" id="KW-0378">Hydrolase</keyword>
<evidence type="ECO:0000313" key="4">
    <source>
        <dbReference type="Proteomes" id="UP000254293"/>
    </source>
</evidence>